<comment type="caution">
    <text evidence="22">The sequence shown here is derived from an EMBL/GenBank/DDBJ whole genome shotgun (WGS) entry which is preliminary data.</text>
</comment>
<dbReference type="InterPro" id="IPR024692">
    <property type="entry name" value="PTS_EI"/>
</dbReference>
<dbReference type="InterPro" id="IPR000121">
    <property type="entry name" value="PEP_util_C"/>
</dbReference>
<name>A0ABR7FZ63_9FIRM</name>
<evidence type="ECO:0000256" key="18">
    <source>
        <dbReference type="SAM" id="Coils"/>
    </source>
</evidence>
<dbReference type="PANTHER" id="PTHR46244">
    <property type="entry name" value="PHOSPHOENOLPYRUVATE-PROTEIN PHOSPHOTRANSFERASE"/>
    <property type="match status" value="1"/>
</dbReference>
<dbReference type="Gene3D" id="3.50.30.10">
    <property type="entry name" value="Phosphohistidine domain"/>
    <property type="match status" value="1"/>
</dbReference>
<keyword evidence="8 17" id="KW-0813">Transport</keyword>
<accession>A0ABR7FZ63</accession>
<evidence type="ECO:0000256" key="1">
    <source>
        <dbReference type="ARBA" id="ARBA00000683"/>
    </source>
</evidence>
<dbReference type="InterPro" id="IPR015813">
    <property type="entry name" value="Pyrv/PenolPyrv_kinase-like_dom"/>
</dbReference>
<dbReference type="InterPro" id="IPR036618">
    <property type="entry name" value="PtsI_HPr-bd_sf"/>
</dbReference>
<evidence type="ECO:0000256" key="6">
    <source>
        <dbReference type="ARBA" id="ARBA00012232"/>
    </source>
</evidence>
<keyword evidence="11 17" id="KW-0808">Transferase</keyword>
<dbReference type="InterPro" id="IPR023151">
    <property type="entry name" value="PEP_util_CS"/>
</dbReference>
<protein>
    <recommendedName>
        <fullName evidence="7 17">Phosphoenolpyruvate-protein phosphotransferase</fullName>
        <ecNumber evidence="6 17">2.7.3.9</ecNumber>
    </recommendedName>
    <alternativeName>
        <fullName evidence="16 17">Phosphotransferase system, enzyme I</fullName>
    </alternativeName>
</protein>
<evidence type="ECO:0000256" key="15">
    <source>
        <dbReference type="ARBA" id="ARBA00022842"/>
    </source>
</evidence>
<evidence type="ECO:0000256" key="7">
    <source>
        <dbReference type="ARBA" id="ARBA00016544"/>
    </source>
</evidence>
<comment type="similarity">
    <text evidence="5 17">Belongs to the PEP-utilizing enzyme family.</text>
</comment>
<feature type="coiled-coil region" evidence="18">
    <location>
        <begin position="49"/>
        <end position="76"/>
    </location>
</feature>
<evidence type="ECO:0000256" key="2">
    <source>
        <dbReference type="ARBA" id="ARBA00001946"/>
    </source>
</evidence>
<evidence type="ECO:0000256" key="13">
    <source>
        <dbReference type="ARBA" id="ARBA00022723"/>
    </source>
</evidence>
<evidence type="ECO:0000256" key="16">
    <source>
        <dbReference type="ARBA" id="ARBA00033235"/>
    </source>
</evidence>
<keyword evidence="14 17" id="KW-0418">Kinase</keyword>
<comment type="subcellular location">
    <subcellularLocation>
        <location evidence="4 17">Cytoplasm</location>
    </subcellularLocation>
</comment>
<reference evidence="22 23" key="1">
    <citation type="submission" date="2020-08" db="EMBL/GenBank/DDBJ databases">
        <title>Genome public.</title>
        <authorList>
            <person name="Liu C."/>
            <person name="Sun Q."/>
        </authorList>
    </citation>
    <scope>NUCLEOTIDE SEQUENCE [LARGE SCALE GENOMIC DNA]</scope>
    <source>
        <strain evidence="22 23">NSJ-43</strain>
    </source>
</reference>
<evidence type="ECO:0000259" key="21">
    <source>
        <dbReference type="Pfam" id="PF05524"/>
    </source>
</evidence>
<feature type="domain" description="PEP-utilising enzyme C-terminal" evidence="20">
    <location>
        <begin position="252"/>
        <end position="539"/>
    </location>
</feature>
<evidence type="ECO:0000256" key="17">
    <source>
        <dbReference type="PIRNR" id="PIRNR000732"/>
    </source>
</evidence>
<proteinExistence type="inferred from homology"/>
<evidence type="ECO:0000313" key="22">
    <source>
        <dbReference type="EMBL" id="MBC5680464.1"/>
    </source>
</evidence>
<feature type="domain" description="Phosphotransferase system enzyme I N-terminal" evidence="21">
    <location>
        <begin position="3"/>
        <end position="126"/>
    </location>
</feature>
<dbReference type="InterPro" id="IPR008731">
    <property type="entry name" value="PTS_EIN"/>
</dbReference>
<dbReference type="SUPFAM" id="SSF47831">
    <property type="entry name" value="Enzyme I of the PEP:sugar phosphotransferase system HPr-binding (sub)domain"/>
    <property type="match status" value="1"/>
</dbReference>
<evidence type="ECO:0000256" key="4">
    <source>
        <dbReference type="ARBA" id="ARBA00004496"/>
    </source>
</evidence>
<dbReference type="InterPro" id="IPR040442">
    <property type="entry name" value="Pyrv_kinase-like_dom_sf"/>
</dbReference>
<keyword evidence="12 17" id="KW-0598">Phosphotransferase system</keyword>
<evidence type="ECO:0000256" key="9">
    <source>
        <dbReference type="ARBA" id="ARBA00022490"/>
    </source>
</evidence>
<dbReference type="InterPro" id="IPR008279">
    <property type="entry name" value="PEP-util_enz_mobile_dom"/>
</dbReference>
<evidence type="ECO:0000256" key="11">
    <source>
        <dbReference type="ARBA" id="ARBA00022679"/>
    </source>
</evidence>
<keyword evidence="9 17" id="KW-0963">Cytoplasm</keyword>
<dbReference type="InterPro" id="IPR036637">
    <property type="entry name" value="Phosphohistidine_dom_sf"/>
</dbReference>
<keyword evidence="13 17" id="KW-0479">Metal-binding</keyword>
<dbReference type="GO" id="GO:0008965">
    <property type="term" value="F:phosphoenolpyruvate-protein phosphotransferase activity"/>
    <property type="evidence" value="ECO:0007669"/>
    <property type="project" value="UniProtKB-EC"/>
</dbReference>
<comment type="cofactor">
    <cofactor evidence="2 17">
        <name>Mg(2+)</name>
        <dbReference type="ChEBI" id="CHEBI:18420"/>
    </cofactor>
</comment>
<dbReference type="EC" id="2.7.3.9" evidence="6 17"/>
<dbReference type="InterPro" id="IPR050499">
    <property type="entry name" value="PEP-utilizing_PTS_enzyme"/>
</dbReference>
<evidence type="ECO:0000259" key="19">
    <source>
        <dbReference type="Pfam" id="PF00391"/>
    </source>
</evidence>
<keyword evidence="18" id="KW-0175">Coiled coil</keyword>
<evidence type="ECO:0000259" key="20">
    <source>
        <dbReference type="Pfam" id="PF02896"/>
    </source>
</evidence>
<evidence type="ECO:0000256" key="12">
    <source>
        <dbReference type="ARBA" id="ARBA00022683"/>
    </source>
</evidence>
<feature type="domain" description="PEP-utilising enzyme mobile" evidence="19">
    <location>
        <begin position="153"/>
        <end position="225"/>
    </location>
</feature>
<dbReference type="InterPro" id="IPR006318">
    <property type="entry name" value="PTS_EI-like"/>
</dbReference>
<gene>
    <name evidence="22" type="primary">ptsP</name>
    <name evidence="22" type="ORF">H8S01_05755</name>
</gene>
<dbReference type="InterPro" id="IPR018274">
    <property type="entry name" value="PEP_util_AS"/>
</dbReference>
<comment type="function">
    <text evidence="3 17">General (non sugar-specific) component of the phosphoenolpyruvate-dependent sugar phosphotransferase system (sugar PTS). This major carbohydrate active-transport system catalyzes the phosphorylation of incoming sugar substrates concomitantly with their translocation across the cell membrane. Enzyme I transfers the phosphoryl group from phosphoenolpyruvate (PEP) to the phosphoryl carrier protein (HPr).</text>
</comment>
<evidence type="ECO:0000256" key="8">
    <source>
        <dbReference type="ARBA" id="ARBA00022448"/>
    </source>
</evidence>
<dbReference type="RefSeq" id="WP_186836502.1">
    <property type="nucleotide sequence ID" value="NZ_JACOPD010000003.1"/>
</dbReference>
<dbReference type="Proteomes" id="UP000628463">
    <property type="component" value="Unassembled WGS sequence"/>
</dbReference>
<dbReference type="PROSITE" id="PS00742">
    <property type="entry name" value="PEP_ENZYMES_2"/>
    <property type="match status" value="1"/>
</dbReference>
<dbReference type="Gene3D" id="3.20.20.60">
    <property type="entry name" value="Phosphoenolpyruvate-binding domains"/>
    <property type="match status" value="1"/>
</dbReference>
<evidence type="ECO:0000256" key="3">
    <source>
        <dbReference type="ARBA" id="ARBA00002728"/>
    </source>
</evidence>
<dbReference type="Pfam" id="PF00391">
    <property type="entry name" value="PEP-utilizers"/>
    <property type="match status" value="1"/>
</dbReference>
<dbReference type="Pfam" id="PF02896">
    <property type="entry name" value="PEP-utilizers_C"/>
    <property type="match status" value="1"/>
</dbReference>
<dbReference type="Pfam" id="PF05524">
    <property type="entry name" value="PEP-utilisers_N"/>
    <property type="match status" value="1"/>
</dbReference>
<evidence type="ECO:0000256" key="10">
    <source>
        <dbReference type="ARBA" id="ARBA00022597"/>
    </source>
</evidence>
<dbReference type="PRINTS" id="PR01736">
    <property type="entry name" value="PHPHTRNFRASE"/>
</dbReference>
<dbReference type="PIRSF" id="PIRSF000732">
    <property type="entry name" value="PTS_enzyme_I"/>
    <property type="match status" value="1"/>
</dbReference>
<dbReference type="PROSITE" id="PS00370">
    <property type="entry name" value="PEP_ENZYMES_PHOS_SITE"/>
    <property type="match status" value="1"/>
</dbReference>
<evidence type="ECO:0000256" key="5">
    <source>
        <dbReference type="ARBA" id="ARBA00007837"/>
    </source>
</evidence>
<keyword evidence="15 17" id="KW-0460">Magnesium</keyword>
<dbReference type="SUPFAM" id="SSF52009">
    <property type="entry name" value="Phosphohistidine domain"/>
    <property type="match status" value="1"/>
</dbReference>
<dbReference type="NCBIfam" id="TIGR01417">
    <property type="entry name" value="PTS_I_fam"/>
    <property type="match status" value="1"/>
</dbReference>
<organism evidence="22 23">
    <name type="scientific">Lachnospira hominis</name>
    <name type="common">ex Liu et al. 2021</name>
    <dbReference type="NCBI Taxonomy" id="2763051"/>
    <lineage>
        <taxon>Bacteria</taxon>
        <taxon>Bacillati</taxon>
        <taxon>Bacillota</taxon>
        <taxon>Clostridia</taxon>
        <taxon>Lachnospirales</taxon>
        <taxon>Lachnospiraceae</taxon>
        <taxon>Lachnospira</taxon>
    </lineage>
</organism>
<dbReference type="SUPFAM" id="SSF51621">
    <property type="entry name" value="Phosphoenolpyruvate/pyruvate domain"/>
    <property type="match status" value="1"/>
</dbReference>
<keyword evidence="10 17" id="KW-0762">Sugar transport</keyword>
<dbReference type="Gene3D" id="1.10.274.10">
    <property type="entry name" value="PtsI, HPr-binding domain"/>
    <property type="match status" value="1"/>
</dbReference>
<evidence type="ECO:0000256" key="14">
    <source>
        <dbReference type="ARBA" id="ARBA00022777"/>
    </source>
</evidence>
<keyword evidence="23" id="KW-1185">Reference proteome</keyword>
<dbReference type="EMBL" id="JACOPD010000003">
    <property type="protein sequence ID" value="MBC5680464.1"/>
    <property type="molecule type" value="Genomic_DNA"/>
</dbReference>
<evidence type="ECO:0000313" key="23">
    <source>
        <dbReference type="Proteomes" id="UP000628463"/>
    </source>
</evidence>
<dbReference type="PANTHER" id="PTHR46244:SF3">
    <property type="entry name" value="PHOSPHOENOLPYRUVATE-PROTEIN PHOSPHOTRANSFERASE"/>
    <property type="match status" value="1"/>
</dbReference>
<sequence length="603" mass="66689">MIRGIGTSKGIGIGHALIIDEPQIEAKTEIVSDTAAELRRYENVKKKFIADTQNIIEELKKKLKKNDKTSLVLQNQIYLIEDIEMNQQIIGFIENEHLCADAAVDRTCSLYADIFASLDSEVMNQRVADIEDLKHRILSMLSGNVTVDLSNLEPDTIIVAKQLHPSVTAAMDTKHVVGIIAEKGGETSHAAILARALEIPAVLSVKDACSKIADNESVIVDGEYGEVFLKPIEKTVQIYTKKKKEYQKKVKELKKYIDRETVTSDGYKVCLAANIGNEDDAVKGMKSGAEGVGLFRTEFLFMNGVSMPDEEKQFEAYKKAAIVLKGKTLTIRTLDVGGDKNIPYMGLAKETNPFLGYRAIRFCLGRVDVFTTQLRAILRASAFGKVRIMIPLVTSLEEVLRVKTLLKKVKESLDKQKIPYDKDIKLGIMIETPAAALISDLLAKEVDFFSIGTNDLTQYTMAVDRGNENVAYLYSVFHPSVLRIIKYIIENAKKVGIEAGMCGEAAGNPCMIPLLLSFGLDEFSVSPSNVLETRKNIASWSIREADEVTTSVMAMCTEKEVANYLSDYIAAKEQRSGCALQNKEDKSSAPARAVAFASQTRRI</sequence>
<comment type="catalytic activity">
    <reaction evidence="1 17">
        <text>L-histidyl-[protein] + phosphoenolpyruvate = N(pros)-phospho-L-histidyl-[protein] + pyruvate</text>
        <dbReference type="Rhea" id="RHEA:23880"/>
        <dbReference type="Rhea" id="RHEA-COMP:9745"/>
        <dbReference type="Rhea" id="RHEA-COMP:9746"/>
        <dbReference type="ChEBI" id="CHEBI:15361"/>
        <dbReference type="ChEBI" id="CHEBI:29979"/>
        <dbReference type="ChEBI" id="CHEBI:58702"/>
        <dbReference type="ChEBI" id="CHEBI:64837"/>
        <dbReference type="EC" id="2.7.3.9"/>
    </reaction>
</comment>